<organism evidence="9 10">
    <name type="scientific">Megasphaera hutchinsoni</name>
    <dbReference type="NCBI Taxonomy" id="1588748"/>
    <lineage>
        <taxon>Bacteria</taxon>
        <taxon>Bacillati</taxon>
        <taxon>Bacillota</taxon>
        <taxon>Negativicutes</taxon>
        <taxon>Veillonellales</taxon>
        <taxon>Veillonellaceae</taxon>
        <taxon>Megasphaera</taxon>
    </lineage>
</organism>
<sequence length="297" mass="32700">MTQNHFKRGIICCVIGAVTWGMNGAMSQFLFMHYTVDPAWLSAIRMLCTGFLLLFLNLPKKHTQINMMLHDIISIRKIIIMTIFGLILCQYAYLSCIKFSNAGTATILQTLCVVLLSIYLAIRFRKRPPNRELLAIFLAVVGVYLASTNGTPHAMIISPKGLFWGIAAAVGAVIYPTLSQGLSAQWGAMSVNALAMIFGGSLLTFSLKLWNTFPLLDITGWLAVAFIIFVGTVISFSFFIQGVCDIGPLKGTLIGTLEPLVASIISAFWLQTTFGYIELLGYLFIISTVFIVMLKSE</sequence>
<evidence type="ECO:0000256" key="1">
    <source>
        <dbReference type="ARBA" id="ARBA00004651"/>
    </source>
</evidence>
<feature type="transmembrane region" description="Helical" evidence="7">
    <location>
        <begin position="190"/>
        <end position="209"/>
    </location>
</feature>
<keyword evidence="5 7" id="KW-1133">Transmembrane helix</keyword>
<evidence type="ECO:0000259" key="8">
    <source>
        <dbReference type="Pfam" id="PF00892"/>
    </source>
</evidence>
<dbReference type="InterPro" id="IPR050638">
    <property type="entry name" value="AA-Vitamin_Transporters"/>
</dbReference>
<dbReference type="STRING" id="1588748.HMPREF3182_01336"/>
<evidence type="ECO:0000256" key="6">
    <source>
        <dbReference type="ARBA" id="ARBA00023136"/>
    </source>
</evidence>
<dbReference type="InterPro" id="IPR037185">
    <property type="entry name" value="EmrE-like"/>
</dbReference>
<gene>
    <name evidence="9" type="ORF">HMPREF3182_01336</name>
</gene>
<comment type="subcellular location">
    <subcellularLocation>
        <location evidence="1">Cell membrane</location>
        <topology evidence="1">Multi-pass membrane protein</topology>
    </subcellularLocation>
</comment>
<feature type="transmembrane region" description="Helical" evidence="7">
    <location>
        <begin position="12"/>
        <end position="34"/>
    </location>
</feature>
<dbReference type="PATRIC" id="fig|1588748.3.peg.1293"/>
<feature type="transmembrane region" description="Helical" evidence="7">
    <location>
        <begin position="276"/>
        <end position="294"/>
    </location>
</feature>
<evidence type="ECO:0000256" key="3">
    <source>
        <dbReference type="ARBA" id="ARBA00022475"/>
    </source>
</evidence>
<feature type="transmembrane region" description="Helical" evidence="7">
    <location>
        <begin position="221"/>
        <end position="240"/>
    </location>
</feature>
<feature type="domain" description="EamA" evidence="8">
    <location>
        <begin position="160"/>
        <end position="293"/>
    </location>
</feature>
<feature type="transmembrane region" description="Helical" evidence="7">
    <location>
        <begin position="100"/>
        <end position="122"/>
    </location>
</feature>
<evidence type="ECO:0000256" key="4">
    <source>
        <dbReference type="ARBA" id="ARBA00022692"/>
    </source>
</evidence>
<dbReference type="AlphaFoldDB" id="A0A134CEG3"/>
<feature type="transmembrane region" description="Helical" evidence="7">
    <location>
        <begin position="161"/>
        <end position="178"/>
    </location>
</feature>
<comment type="caution">
    <text evidence="9">The sequence shown here is derived from an EMBL/GenBank/DDBJ whole genome shotgun (WGS) entry which is preliminary data.</text>
</comment>
<evidence type="ECO:0000256" key="7">
    <source>
        <dbReference type="SAM" id="Phobius"/>
    </source>
</evidence>
<dbReference type="EMBL" id="LSDT01000046">
    <property type="protein sequence ID" value="KXB90581.1"/>
    <property type="molecule type" value="Genomic_DNA"/>
</dbReference>
<dbReference type="Pfam" id="PF00892">
    <property type="entry name" value="EamA"/>
    <property type="match status" value="2"/>
</dbReference>
<feature type="transmembrane region" description="Helical" evidence="7">
    <location>
        <begin position="78"/>
        <end position="94"/>
    </location>
</feature>
<feature type="domain" description="EamA" evidence="8">
    <location>
        <begin position="8"/>
        <end position="147"/>
    </location>
</feature>
<accession>A0A134CEG3</accession>
<dbReference type="PANTHER" id="PTHR32322:SF18">
    <property type="entry name" value="S-ADENOSYLMETHIONINE_S-ADENOSYLHOMOCYSTEINE TRANSPORTER"/>
    <property type="match status" value="1"/>
</dbReference>
<keyword evidence="6 7" id="KW-0472">Membrane</keyword>
<feature type="transmembrane region" description="Helical" evidence="7">
    <location>
        <begin position="40"/>
        <end position="58"/>
    </location>
</feature>
<keyword evidence="10" id="KW-1185">Reference proteome</keyword>
<feature type="transmembrane region" description="Helical" evidence="7">
    <location>
        <begin position="252"/>
        <end position="270"/>
    </location>
</feature>
<dbReference type="GO" id="GO:0005886">
    <property type="term" value="C:plasma membrane"/>
    <property type="evidence" value="ECO:0007669"/>
    <property type="project" value="UniProtKB-SubCell"/>
</dbReference>
<keyword evidence="3" id="KW-1003">Cell membrane</keyword>
<dbReference type="Proteomes" id="UP000070160">
    <property type="component" value="Unassembled WGS sequence"/>
</dbReference>
<reference evidence="10" key="1">
    <citation type="submission" date="2016-01" db="EMBL/GenBank/DDBJ databases">
        <authorList>
            <person name="Mitreva M."/>
            <person name="Pepin K.H."/>
            <person name="Mihindukulasuriya K.A."/>
            <person name="Fulton R."/>
            <person name="Fronick C."/>
            <person name="O'Laughlin M."/>
            <person name="Miner T."/>
            <person name="Herter B."/>
            <person name="Rosa B.A."/>
            <person name="Cordes M."/>
            <person name="Tomlinson C."/>
            <person name="Wollam A."/>
            <person name="Palsikar V.B."/>
            <person name="Mardis E.R."/>
            <person name="Wilson R.K."/>
        </authorList>
    </citation>
    <scope>NUCLEOTIDE SEQUENCE [LARGE SCALE GENOMIC DNA]</scope>
    <source>
        <strain evidence="10">KA00182</strain>
    </source>
</reference>
<name>A0A134CEG3_9FIRM</name>
<feature type="transmembrane region" description="Helical" evidence="7">
    <location>
        <begin position="134"/>
        <end position="155"/>
    </location>
</feature>
<keyword evidence="4 7" id="KW-0812">Transmembrane</keyword>
<evidence type="ECO:0000256" key="5">
    <source>
        <dbReference type="ARBA" id="ARBA00022989"/>
    </source>
</evidence>
<evidence type="ECO:0000256" key="2">
    <source>
        <dbReference type="ARBA" id="ARBA00007362"/>
    </source>
</evidence>
<protein>
    <submittedName>
        <fullName evidence="9">Putative membrane protein</fullName>
    </submittedName>
</protein>
<evidence type="ECO:0000313" key="10">
    <source>
        <dbReference type="Proteomes" id="UP000070160"/>
    </source>
</evidence>
<evidence type="ECO:0000313" key="9">
    <source>
        <dbReference type="EMBL" id="KXB90581.1"/>
    </source>
</evidence>
<dbReference type="SUPFAM" id="SSF103481">
    <property type="entry name" value="Multidrug resistance efflux transporter EmrE"/>
    <property type="match status" value="2"/>
</dbReference>
<comment type="similarity">
    <text evidence="2">Belongs to the EamA transporter family.</text>
</comment>
<dbReference type="InterPro" id="IPR000620">
    <property type="entry name" value="EamA_dom"/>
</dbReference>
<dbReference type="PANTHER" id="PTHR32322">
    <property type="entry name" value="INNER MEMBRANE TRANSPORTER"/>
    <property type="match status" value="1"/>
</dbReference>
<proteinExistence type="inferred from homology"/>
<dbReference type="RefSeq" id="WP_007393320.1">
    <property type="nucleotide sequence ID" value="NZ_KQ960953.1"/>
</dbReference>